<feature type="compositionally biased region" description="Basic and acidic residues" evidence="1">
    <location>
        <begin position="414"/>
        <end position="457"/>
    </location>
</feature>
<dbReference type="GeneID" id="55991416"/>
<dbReference type="AlphaFoldDB" id="A0A7H8QS42"/>
<feature type="compositionally biased region" description="Acidic residues" evidence="1">
    <location>
        <begin position="142"/>
        <end position="154"/>
    </location>
</feature>
<dbReference type="RefSeq" id="XP_035342985.1">
    <property type="nucleotide sequence ID" value="XM_035487092.1"/>
</dbReference>
<feature type="region of interest" description="Disordered" evidence="1">
    <location>
        <begin position="235"/>
        <end position="321"/>
    </location>
</feature>
<feature type="region of interest" description="Disordered" evidence="1">
    <location>
        <begin position="368"/>
        <end position="395"/>
    </location>
</feature>
<dbReference type="KEGG" id="trg:TRUGW13939_03914"/>
<keyword evidence="3" id="KW-1185">Reference proteome</keyword>
<feature type="compositionally biased region" description="Polar residues" evidence="1">
    <location>
        <begin position="180"/>
        <end position="209"/>
    </location>
</feature>
<dbReference type="OrthoDB" id="3439035at2759"/>
<feature type="compositionally biased region" description="Polar residues" evidence="1">
    <location>
        <begin position="278"/>
        <end position="290"/>
    </location>
</feature>
<feature type="compositionally biased region" description="Basic and acidic residues" evidence="1">
    <location>
        <begin position="236"/>
        <end position="254"/>
    </location>
</feature>
<name>A0A7H8QS42_TALRU</name>
<gene>
    <name evidence="2" type="ORF">TRUGW13939_03914</name>
</gene>
<sequence length="798" mass="88667">MTSLDQRGTARRRTLKQQQPQQQPQQLPSPPLAFRRAQLPSDRDYFFEPEHSRIPSPASSKYGVRPRSSFSKTRTLKDAFEATSRATAMDSNEGHSQPISIGGRTPSPSSRRQRDHSLPSLAEAHSPPPADLLETYQRINDADDLADLVSEDDLGGYSRRSSKERRKRESSGSRDRQKTQFENGDNDLTPSFSYLNDITSDSQRGNLSTYKRDEERLRQATASQVPIFSRASVGTRADDLQRREAEPVEEKVYETDDGPQPALNVPKSWGNKSKNHRQWLSSIARQNGTLSRDKTPRRGDGFEKRTETTIRDASRSRSPLYRLNTKESVPVGDAIPNTPVVVFKGGYTDRPQAMRSDSRDLLRRLARTESPPQTDTPEPKKLDDQPLPDKTPVVIGAWVDTPVTVRPAQTIDEDFTKELDSPSKPGSEIKRDSTKTPTEKDTKSTHKPEHKPEHKPDANVAKQPSPELVKPKLPKSALESVIEDAKSNGNPLHLGDDTINSLQGLMDGSEGKPSRFGDLDDHDIKEDSEAIELEESQMDSEKYLQSVDRLSTKIQSIIHSVHDAQAGLDGLADSIAPNIGIHSSHKDGKPCKACGTSRHNHGGERVYLAIPIPRLWYRTAVSQRLRLTYIGWALIFLGIWYISECLMCDQFCHPTVAEVCEGYCLQPDAPQFPLTLPTMLWRWSHLATILSPVLTVSTAFIRLVAQILGLWDGYVDDSSPLSETNLSLGEIAIGNSYRISGISGLWSRSEKDSPVLTSSAAPSISLPTPLQQVADGYQIYGRASEGQSADSIDDDETL</sequence>
<feature type="compositionally biased region" description="Basic and acidic residues" evidence="1">
    <location>
        <begin position="167"/>
        <end position="179"/>
    </location>
</feature>
<accession>A0A7H8QS42</accession>
<feature type="compositionally biased region" description="Basic and acidic residues" evidence="1">
    <location>
        <begin position="291"/>
        <end position="315"/>
    </location>
</feature>
<protein>
    <submittedName>
        <fullName evidence="2">Uncharacterized protein</fullName>
    </submittedName>
</protein>
<dbReference type="EMBL" id="CP055899">
    <property type="protein sequence ID" value="QKX56807.1"/>
    <property type="molecule type" value="Genomic_DNA"/>
</dbReference>
<feature type="compositionally biased region" description="Polar residues" evidence="1">
    <location>
        <begin position="84"/>
        <end position="99"/>
    </location>
</feature>
<organism evidence="2 3">
    <name type="scientific">Talaromyces rugulosus</name>
    <name type="common">Penicillium rugulosum</name>
    <dbReference type="NCBI Taxonomy" id="121627"/>
    <lineage>
        <taxon>Eukaryota</taxon>
        <taxon>Fungi</taxon>
        <taxon>Dikarya</taxon>
        <taxon>Ascomycota</taxon>
        <taxon>Pezizomycotina</taxon>
        <taxon>Eurotiomycetes</taxon>
        <taxon>Eurotiomycetidae</taxon>
        <taxon>Eurotiales</taxon>
        <taxon>Trichocomaceae</taxon>
        <taxon>Talaromyces</taxon>
        <taxon>Talaromyces sect. Islandici</taxon>
    </lineage>
</organism>
<proteinExistence type="predicted"/>
<feature type="compositionally biased region" description="Low complexity" evidence="1">
    <location>
        <begin position="17"/>
        <end position="26"/>
    </location>
</feature>
<reference evidence="3" key="1">
    <citation type="submission" date="2020-06" db="EMBL/GenBank/DDBJ databases">
        <title>A chromosome-scale genome assembly of Talaromyces rugulosus W13939.</title>
        <authorList>
            <person name="Wang B."/>
            <person name="Guo L."/>
            <person name="Ye K."/>
            <person name="Wang L."/>
        </authorList>
    </citation>
    <scope>NUCLEOTIDE SEQUENCE [LARGE SCALE GENOMIC DNA]</scope>
    <source>
        <strain evidence="3">W13939</strain>
    </source>
</reference>
<dbReference type="Proteomes" id="UP000509510">
    <property type="component" value="Chromosome II"/>
</dbReference>
<feature type="region of interest" description="Disordered" evidence="1">
    <location>
        <begin position="1"/>
        <end position="210"/>
    </location>
</feature>
<feature type="region of interest" description="Disordered" evidence="1">
    <location>
        <begin position="409"/>
        <end position="473"/>
    </location>
</feature>
<feature type="compositionally biased region" description="Basic and acidic residues" evidence="1">
    <location>
        <begin position="41"/>
        <end position="53"/>
    </location>
</feature>
<evidence type="ECO:0000313" key="2">
    <source>
        <dbReference type="EMBL" id="QKX56807.1"/>
    </source>
</evidence>
<evidence type="ECO:0000256" key="1">
    <source>
        <dbReference type="SAM" id="MobiDB-lite"/>
    </source>
</evidence>
<evidence type="ECO:0000313" key="3">
    <source>
        <dbReference type="Proteomes" id="UP000509510"/>
    </source>
</evidence>